<dbReference type="EMBL" id="KV419405">
    <property type="protein sequence ID" value="KZS93985.1"/>
    <property type="molecule type" value="Genomic_DNA"/>
</dbReference>
<name>A0A164VAU0_9AGAM</name>
<evidence type="ECO:0000313" key="3">
    <source>
        <dbReference type="Proteomes" id="UP000076722"/>
    </source>
</evidence>
<dbReference type="Proteomes" id="UP000076722">
    <property type="component" value="Unassembled WGS sequence"/>
</dbReference>
<protein>
    <submittedName>
        <fullName evidence="2">Uncharacterized protein</fullName>
    </submittedName>
</protein>
<gene>
    <name evidence="2" type="ORF">SISNIDRAFT_54707</name>
</gene>
<evidence type="ECO:0000313" key="2">
    <source>
        <dbReference type="EMBL" id="KZS93985.1"/>
    </source>
</evidence>
<feature type="region of interest" description="Disordered" evidence="1">
    <location>
        <begin position="47"/>
        <end position="69"/>
    </location>
</feature>
<proteinExistence type="predicted"/>
<evidence type="ECO:0000256" key="1">
    <source>
        <dbReference type="SAM" id="MobiDB-lite"/>
    </source>
</evidence>
<reference evidence="2 3" key="1">
    <citation type="journal article" date="2016" name="Mol. Biol. Evol.">
        <title>Comparative Genomics of Early-Diverging Mushroom-Forming Fungi Provides Insights into the Origins of Lignocellulose Decay Capabilities.</title>
        <authorList>
            <person name="Nagy L.G."/>
            <person name="Riley R."/>
            <person name="Tritt A."/>
            <person name="Adam C."/>
            <person name="Daum C."/>
            <person name="Floudas D."/>
            <person name="Sun H."/>
            <person name="Yadav J.S."/>
            <person name="Pangilinan J."/>
            <person name="Larsson K.H."/>
            <person name="Matsuura K."/>
            <person name="Barry K."/>
            <person name="Labutti K."/>
            <person name="Kuo R."/>
            <person name="Ohm R.A."/>
            <person name="Bhattacharya S.S."/>
            <person name="Shirouzu T."/>
            <person name="Yoshinaga Y."/>
            <person name="Martin F.M."/>
            <person name="Grigoriev I.V."/>
            <person name="Hibbett D.S."/>
        </authorList>
    </citation>
    <scope>NUCLEOTIDE SEQUENCE [LARGE SCALE GENOMIC DNA]</scope>
    <source>
        <strain evidence="2 3">HHB9708</strain>
    </source>
</reference>
<dbReference type="AlphaFoldDB" id="A0A164VAU0"/>
<keyword evidence="3" id="KW-1185">Reference proteome</keyword>
<sequence>MYKYVELLDVLGSDSDERRLEARLTWRLKTNMSQLVTGLEVSNKSKRVVATRKTSKSRSEPIRARPSGF</sequence>
<organism evidence="2 3">
    <name type="scientific">Sistotremastrum niveocremeum HHB9708</name>
    <dbReference type="NCBI Taxonomy" id="1314777"/>
    <lineage>
        <taxon>Eukaryota</taxon>
        <taxon>Fungi</taxon>
        <taxon>Dikarya</taxon>
        <taxon>Basidiomycota</taxon>
        <taxon>Agaricomycotina</taxon>
        <taxon>Agaricomycetes</taxon>
        <taxon>Sistotremastrales</taxon>
        <taxon>Sistotremastraceae</taxon>
        <taxon>Sertulicium</taxon>
        <taxon>Sertulicium niveocremeum</taxon>
    </lineage>
</organism>
<accession>A0A164VAU0</accession>
<feature type="compositionally biased region" description="Basic residues" evidence="1">
    <location>
        <begin position="47"/>
        <end position="56"/>
    </location>
</feature>